<evidence type="ECO:0000313" key="5">
    <source>
        <dbReference type="EMBL" id="RRR18047.1"/>
    </source>
</evidence>
<dbReference type="Proteomes" id="UP000775129">
    <property type="component" value="Unassembled WGS sequence"/>
</dbReference>
<evidence type="ECO:0000256" key="1">
    <source>
        <dbReference type="ARBA" id="ARBA00022980"/>
    </source>
</evidence>
<reference evidence="4" key="2">
    <citation type="journal article" date="2021" name="PeerJ">
        <title>Extensive microbial diversity within the chicken gut microbiome revealed by metagenomics and culture.</title>
        <authorList>
            <person name="Gilroy R."/>
            <person name="Ravi A."/>
            <person name="Getino M."/>
            <person name="Pursley I."/>
            <person name="Horton D.L."/>
            <person name="Alikhan N.F."/>
            <person name="Baker D."/>
            <person name="Gharbi K."/>
            <person name="Hall N."/>
            <person name="Watson M."/>
            <person name="Adriaenssens E.M."/>
            <person name="Foster-Nyarko E."/>
            <person name="Jarju S."/>
            <person name="Secka A."/>
            <person name="Antonio M."/>
            <person name="Oren A."/>
            <person name="Chaudhuri R.R."/>
            <person name="La Ragione R."/>
            <person name="Hildebrand F."/>
            <person name="Pallen M.J."/>
        </authorList>
    </citation>
    <scope>NUCLEOTIDE SEQUENCE</scope>
    <source>
        <strain evidence="4">1647</strain>
    </source>
</reference>
<dbReference type="RefSeq" id="WP_010550714.1">
    <property type="nucleotide sequence ID" value="NZ_CANLNX010000013.1"/>
</dbReference>
<sequence>MQKNIHPQYRPVVFRDRSAGESFLTNSTRTSDKSVTWEDGREYPVIDVEVSSASHPFWTGRGTVLDTAGRVERFRRRYADKVLPARTATA</sequence>
<comment type="subunit">
    <text evidence="3">Part of the 50S ribosomal subunit.</text>
</comment>
<name>A0A426SIQ9_9MICO</name>
<dbReference type="InterPro" id="IPR042105">
    <property type="entry name" value="Ribosomal_bL31_sf"/>
</dbReference>
<accession>A0A426SIQ9</accession>
<keyword evidence="1 3" id="KW-0689">Ribosomal protein</keyword>
<proteinExistence type="inferred from homology"/>
<evidence type="ECO:0000313" key="6">
    <source>
        <dbReference type="Proteomes" id="UP000274327"/>
    </source>
</evidence>
<dbReference type="PANTHER" id="PTHR33280:SF1">
    <property type="entry name" value="LARGE RIBOSOMAL SUBUNIT PROTEIN BL31C"/>
    <property type="match status" value="1"/>
</dbReference>
<keyword evidence="2 3" id="KW-0687">Ribonucleoprotein</keyword>
<dbReference type="GO" id="GO:0006412">
    <property type="term" value="P:translation"/>
    <property type="evidence" value="ECO:0007669"/>
    <property type="project" value="UniProtKB-UniRule"/>
</dbReference>
<reference evidence="4" key="3">
    <citation type="submission" date="2021-09" db="EMBL/GenBank/DDBJ databases">
        <authorList>
            <person name="Gilroy R."/>
        </authorList>
    </citation>
    <scope>NUCLEOTIDE SEQUENCE</scope>
    <source>
        <strain evidence="4">1647</strain>
    </source>
</reference>
<dbReference type="GO" id="GO:1990904">
    <property type="term" value="C:ribonucleoprotein complex"/>
    <property type="evidence" value="ECO:0007669"/>
    <property type="project" value="UniProtKB-KW"/>
</dbReference>
<dbReference type="InterPro" id="IPR002150">
    <property type="entry name" value="Ribosomal_bL31"/>
</dbReference>
<dbReference type="PRINTS" id="PR01249">
    <property type="entry name" value="RIBOSOMALL31"/>
</dbReference>
<dbReference type="EMBL" id="QOCI01000009">
    <property type="protein sequence ID" value="RRR18047.1"/>
    <property type="molecule type" value="Genomic_DNA"/>
</dbReference>
<comment type="caution">
    <text evidence="5">The sequence shown here is derived from an EMBL/GenBank/DDBJ whole genome shotgun (WGS) entry which is preliminary data.</text>
</comment>
<protein>
    <recommendedName>
        <fullName evidence="3">Large ribosomal subunit protein bL31B</fullName>
    </recommendedName>
</protein>
<evidence type="ECO:0000256" key="3">
    <source>
        <dbReference type="HAMAP-Rule" id="MF_00502"/>
    </source>
</evidence>
<dbReference type="InterPro" id="IPR034704">
    <property type="entry name" value="Ribosomal_bL28/bL31-like_sf"/>
</dbReference>
<dbReference type="EMBL" id="DYWO01000217">
    <property type="protein sequence ID" value="HJF49596.1"/>
    <property type="molecule type" value="Genomic_DNA"/>
</dbReference>
<comment type="similarity">
    <text evidence="3">Belongs to the bacterial ribosomal protein bL31 family. Type B subfamily.</text>
</comment>
<reference evidence="5 6" key="1">
    <citation type="submission" date="2018-07" db="EMBL/GenBank/DDBJ databases">
        <title>Brachybacteriurn paraconglorneratum KCTC 9916.</title>
        <authorList>
            <person name="Li Y."/>
        </authorList>
    </citation>
    <scope>NUCLEOTIDE SEQUENCE [LARGE SCALE GENOMIC DNA]</scope>
    <source>
        <strain evidence="5 6">KCTC 9916</strain>
    </source>
</reference>
<dbReference type="GO" id="GO:0003735">
    <property type="term" value="F:structural constituent of ribosome"/>
    <property type="evidence" value="ECO:0007669"/>
    <property type="project" value="InterPro"/>
</dbReference>
<dbReference type="AlphaFoldDB" id="A0A426SIQ9"/>
<dbReference type="HAMAP" id="MF_00502">
    <property type="entry name" value="Ribosomal_bL31_2"/>
    <property type="match status" value="1"/>
</dbReference>
<dbReference type="Proteomes" id="UP000274327">
    <property type="component" value="Unassembled WGS sequence"/>
</dbReference>
<evidence type="ECO:0000313" key="4">
    <source>
        <dbReference type="EMBL" id="HJF49596.1"/>
    </source>
</evidence>
<dbReference type="NCBIfam" id="TIGR00105">
    <property type="entry name" value="L31"/>
    <property type="match status" value="1"/>
</dbReference>
<dbReference type="PROSITE" id="PS01143">
    <property type="entry name" value="RIBOSOMAL_L31"/>
    <property type="match status" value="1"/>
</dbReference>
<keyword evidence="6" id="KW-1185">Reference proteome</keyword>
<evidence type="ECO:0000256" key="2">
    <source>
        <dbReference type="ARBA" id="ARBA00023274"/>
    </source>
</evidence>
<dbReference type="Pfam" id="PF01197">
    <property type="entry name" value="Ribosomal_L31"/>
    <property type="match status" value="1"/>
</dbReference>
<dbReference type="PANTHER" id="PTHR33280">
    <property type="entry name" value="50S RIBOSOMAL PROTEIN L31, CHLOROPLASTIC"/>
    <property type="match status" value="1"/>
</dbReference>
<gene>
    <name evidence="3" type="primary">rpmE2</name>
    <name evidence="5" type="ORF">DS079_12250</name>
    <name evidence="4" type="ORF">K8W24_07320</name>
</gene>
<dbReference type="SUPFAM" id="SSF143800">
    <property type="entry name" value="L28p-like"/>
    <property type="match status" value="1"/>
</dbReference>
<dbReference type="NCBIfam" id="NF002462">
    <property type="entry name" value="PRK01678.1"/>
    <property type="match status" value="1"/>
</dbReference>
<dbReference type="Gene3D" id="4.10.830.30">
    <property type="entry name" value="Ribosomal protein L31"/>
    <property type="match status" value="1"/>
</dbReference>
<dbReference type="GeneID" id="78121792"/>
<organism evidence="5 6">
    <name type="scientific">Brachybacterium paraconglomeratum</name>
    <dbReference type="NCBI Taxonomy" id="173362"/>
    <lineage>
        <taxon>Bacteria</taxon>
        <taxon>Bacillati</taxon>
        <taxon>Actinomycetota</taxon>
        <taxon>Actinomycetes</taxon>
        <taxon>Micrococcales</taxon>
        <taxon>Dermabacteraceae</taxon>
        <taxon>Brachybacterium</taxon>
    </lineage>
</organism>
<dbReference type="GO" id="GO:0005840">
    <property type="term" value="C:ribosome"/>
    <property type="evidence" value="ECO:0007669"/>
    <property type="project" value="UniProtKB-KW"/>
</dbReference>
<dbReference type="InterPro" id="IPR027493">
    <property type="entry name" value="Ribosomal_bL31_B"/>
</dbReference>